<evidence type="ECO:0000313" key="3">
    <source>
        <dbReference type="Proteomes" id="UP000295781"/>
    </source>
</evidence>
<feature type="compositionally biased region" description="Basic and acidic residues" evidence="1">
    <location>
        <begin position="220"/>
        <end position="229"/>
    </location>
</feature>
<dbReference type="EMBL" id="CP012670">
    <property type="protein sequence ID" value="AUX22832.1"/>
    <property type="molecule type" value="Genomic_DNA"/>
</dbReference>
<feature type="compositionally biased region" description="Basic residues" evidence="1">
    <location>
        <begin position="230"/>
        <end position="239"/>
    </location>
</feature>
<feature type="compositionally biased region" description="Basic and acidic residues" evidence="1">
    <location>
        <begin position="84"/>
        <end position="99"/>
    </location>
</feature>
<feature type="region of interest" description="Disordered" evidence="1">
    <location>
        <begin position="185"/>
        <end position="244"/>
    </location>
</feature>
<feature type="compositionally biased region" description="Basic residues" evidence="1">
    <location>
        <begin position="185"/>
        <end position="214"/>
    </location>
</feature>
<dbReference type="Proteomes" id="UP000295781">
    <property type="component" value="Chromosome"/>
</dbReference>
<reference evidence="2 3" key="1">
    <citation type="submission" date="2015-09" db="EMBL/GenBank/DDBJ databases">
        <title>Sorangium comparison.</title>
        <authorList>
            <person name="Zaburannyi N."/>
            <person name="Bunk B."/>
            <person name="Overmann J."/>
            <person name="Mueller R."/>
        </authorList>
    </citation>
    <scope>NUCLEOTIDE SEQUENCE [LARGE SCALE GENOMIC DNA]</scope>
    <source>
        <strain evidence="2 3">So ceGT47</strain>
    </source>
</reference>
<gene>
    <name evidence="2" type="ORF">SOCEGT47_033450</name>
</gene>
<evidence type="ECO:0000313" key="2">
    <source>
        <dbReference type="EMBL" id="AUX22832.1"/>
    </source>
</evidence>
<feature type="region of interest" description="Disordered" evidence="1">
    <location>
        <begin position="1"/>
        <end position="20"/>
    </location>
</feature>
<evidence type="ECO:0000256" key="1">
    <source>
        <dbReference type="SAM" id="MobiDB-lite"/>
    </source>
</evidence>
<feature type="region of interest" description="Disordered" evidence="1">
    <location>
        <begin position="45"/>
        <end position="101"/>
    </location>
</feature>
<protein>
    <submittedName>
        <fullName evidence="2">Uncharacterized protein</fullName>
    </submittedName>
</protein>
<accession>A0A4V0NDI9</accession>
<sequence length="260" mass="28642">MVLTARAASLRSAARPAAQRQVVRARHLLSSPSVVAGVRRRRRLAVTPDLPTHRHGRRPRREPHGGLGRLWTGRGGRRGATEQQRGDREVPDPGDDPRPRAHLKQHLCTAPHDSPRFFAAGPWRVRSTCCRVGVEHGPGDFNTAPDDLTGRPRRAAVAPVLRAAGQSVSPLAADARVPAVRLARARRRRRPGHRRTSRSRCRARSPRCAARRGRCSGSRTTERKTASRKGERHPRRRRGCAGDHRGCVGDHRGCAGAGRL</sequence>
<dbReference type="AlphaFoldDB" id="A0A4V0NDI9"/>
<name>A0A4V0NDI9_SORCE</name>
<organism evidence="2 3">
    <name type="scientific">Sorangium cellulosum</name>
    <name type="common">Polyangium cellulosum</name>
    <dbReference type="NCBI Taxonomy" id="56"/>
    <lineage>
        <taxon>Bacteria</taxon>
        <taxon>Pseudomonadati</taxon>
        <taxon>Myxococcota</taxon>
        <taxon>Polyangia</taxon>
        <taxon>Polyangiales</taxon>
        <taxon>Polyangiaceae</taxon>
        <taxon>Sorangium</taxon>
    </lineage>
</organism>
<proteinExistence type="predicted"/>